<keyword evidence="2" id="KW-1133">Transmembrane helix</keyword>
<feature type="region of interest" description="Disordered" evidence="1">
    <location>
        <begin position="1"/>
        <end position="30"/>
    </location>
</feature>
<keyword evidence="2" id="KW-0812">Transmembrane</keyword>
<protein>
    <recommendedName>
        <fullName evidence="3">Retrotransposon Copia-like N-terminal domain-containing protein</fullName>
    </recommendedName>
</protein>
<dbReference type="PANTHER" id="PTHR37610:SF97">
    <property type="entry name" value="RETROTRANSPOSON GAG DOMAIN-CONTAINING PROTEIN"/>
    <property type="match status" value="1"/>
</dbReference>
<evidence type="ECO:0000259" key="3">
    <source>
        <dbReference type="Pfam" id="PF14244"/>
    </source>
</evidence>
<dbReference type="InterPro" id="IPR029472">
    <property type="entry name" value="Copia-like_N"/>
</dbReference>
<dbReference type="AlphaFoldDB" id="A0A438J837"/>
<gene>
    <name evidence="4" type="ORF">CK203_020074</name>
</gene>
<name>A0A438J837_VITVI</name>
<feature type="domain" description="Retrotransposon Copia-like N-terminal" evidence="3">
    <location>
        <begin position="35"/>
        <end position="76"/>
    </location>
</feature>
<dbReference type="Proteomes" id="UP000288805">
    <property type="component" value="Unassembled WGS sequence"/>
</dbReference>
<sequence length="104" mass="11032">MARGGSNANSNGNRMVISTSQSSTSDDSRSPLFLHNGDHLGLTLVPHQLTGSNYNTSTRAMIMALTAKNKLGFVDGIEVFLDLPPLILFLLCGIAAIVWSLLGS</sequence>
<proteinExistence type="predicted"/>
<evidence type="ECO:0000313" key="5">
    <source>
        <dbReference type="Proteomes" id="UP000288805"/>
    </source>
</evidence>
<accession>A0A438J837</accession>
<keyword evidence="2" id="KW-0472">Membrane</keyword>
<evidence type="ECO:0000313" key="4">
    <source>
        <dbReference type="EMBL" id="RVX05107.1"/>
    </source>
</evidence>
<reference evidence="4 5" key="1">
    <citation type="journal article" date="2018" name="PLoS Genet.">
        <title>Population sequencing reveals clonal diversity and ancestral inbreeding in the grapevine cultivar Chardonnay.</title>
        <authorList>
            <person name="Roach M.J."/>
            <person name="Johnson D.L."/>
            <person name="Bohlmann J."/>
            <person name="van Vuuren H.J."/>
            <person name="Jones S.J."/>
            <person name="Pretorius I.S."/>
            <person name="Schmidt S.A."/>
            <person name="Borneman A.R."/>
        </authorList>
    </citation>
    <scope>NUCLEOTIDE SEQUENCE [LARGE SCALE GENOMIC DNA]</scope>
    <source>
        <strain evidence="5">cv. Chardonnay</strain>
        <tissue evidence="4">Leaf</tissue>
    </source>
</reference>
<evidence type="ECO:0000256" key="1">
    <source>
        <dbReference type="SAM" id="MobiDB-lite"/>
    </source>
</evidence>
<feature type="compositionally biased region" description="Low complexity" evidence="1">
    <location>
        <begin position="1"/>
        <end position="25"/>
    </location>
</feature>
<dbReference type="Pfam" id="PF14244">
    <property type="entry name" value="Retrotran_gag_3"/>
    <property type="match status" value="1"/>
</dbReference>
<dbReference type="PANTHER" id="PTHR37610">
    <property type="entry name" value="CCHC-TYPE DOMAIN-CONTAINING PROTEIN"/>
    <property type="match status" value="1"/>
</dbReference>
<feature type="transmembrane region" description="Helical" evidence="2">
    <location>
        <begin position="83"/>
        <end position="102"/>
    </location>
</feature>
<comment type="caution">
    <text evidence="4">The sequence shown here is derived from an EMBL/GenBank/DDBJ whole genome shotgun (WGS) entry which is preliminary data.</text>
</comment>
<organism evidence="4 5">
    <name type="scientific">Vitis vinifera</name>
    <name type="common">Grape</name>
    <dbReference type="NCBI Taxonomy" id="29760"/>
    <lineage>
        <taxon>Eukaryota</taxon>
        <taxon>Viridiplantae</taxon>
        <taxon>Streptophyta</taxon>
        <taxon>Embryophyta</taxon>
        <taxon>Tracheophyta</taxon>
        <taxon>Spermatophyta</taxon>
        <taxon>Magnoliopsida</taxon>
        <taxon>eudicotyledons</taxon>
        <taxon>Gunneridae</taxon>
        <taxon>Pentapetalae</taxon>
        <taxon>rosids</taxon>
        <taxon>Vitales</taxon>
        <taxon>Vitaceae</taxon>
        <taxon>Viteae</taxon>
        <taxon>Vitis</taxon>
    </lineage>
</organism>
<dbReference type="EMBL" id="QGNW01000057">
    <property type="protein sequence ID" value="RVX05107.1"/>
    <property type="molecule type" value="Genomic_DNA"/>
</dbReference>
<evidence type="ECO:0000256" key="2">
    <source>
        <dbReference type="SAM" id="Phobius"/>
    </source>
</evidence>